<feature type="non-terminal residue" evidence="4">
    <location>
        <position position="1"/>
    </location>
</feature>
<evidence type="ECO:0000256" key="1">
    <source>
        <dbReference type="ARBA" id="ARBA00008361"/>
    </source>
</evidence>
<dbReference type="InterPro" id="IPR051419">
    <property type="entry name" value="Lys/N-term_MeTrsfase_sf"/>
</dbReference>
<accession>A0A1Y2CWC4</accession>
<evidence type="ECO:0000313" key="4">
    <source>
        <dbReference type="EMBL" id="ORY51328.1"/>
    </source>
</evidence>
<dbReference type="PANTHER" id="PTHR12176:SF84">
    <property type="entry name" value="METHYLTRANSFERASE DOMAIN-CONTAINING PROTEIN"/>
    <property type="match status" value="1"/>
</dbReference>
<proteinExistence type="inferred from homology"/>
<organism evidence="4 5">
    <name type="scientific">Rhizoclosmatium globosum</name>
    <dbReference type="NCBI Taxonomy" id="329046"/>
    <lineage>
        <taxon>Eukaryota</taxon>
        <taxon>Fungi</taxon>
        <taxon>Fungi incertae sedis</taxon>
        <taxon>Chytridiomycota</taxon>
        <taxon>Chytridiomycota incertae sedis</taxon>
        <taxon>Chytridiomycetes</taxon>
        <taxon>Chytridiales</taxon>
        <taxon>Chytriomycetaceae</taxon>
        <taxon>Rhizoclosmatium</taxon>
    </lineage>
</organism>
<evidence type="ECO:0000256" key="3">
    <source>
        <dbReference type="ARBA" id="ARBA00022679"/>
    </source>
</evidence>
<reference evidence="4 5" key="1">
    <citation type="submission" date="2016-07" db="EMBL/GenBank/DDBJ databases">
        <title>Pervasive Adenine N6-methylation of Active Genes in Fungi.</title>
        <authorList>
            <consortium name="DOE Joint Genome Institute"/>
            <person name="Mondo S.J."/>
            <person name="Dannebaum R.O."/>
            <person name="Kuo R.C."/>
            <person name="Labutti K."/>
            <person name="Haridas S."/>
            <person name="Kuo A."/>
            <person name="Salamov A."/>
            <person name="Ahrendt S.R."/>
            <person name="Lipzen A."/>
            <person name="Sullivan W."/>
            <person name="Andreopoulos W.B."/>
            <person name="Clum A."/>
            <person name="Lindquist E."/>
            <person name="Daum C."/>
            <person name="Ramamoorthy G.K."/>
            <person name="Gryganskyi A."/>
            <person name="Culley D."/>
            <person name="Magnuson J.K."/>
            <person name="James T.Y."/>
            <person name="O'Malley M.A."/>
            <person name="Stajich J.E."/>
            <person name="Spatafora J.W."/>
            <person name="Visel A."/>
            <person name="Grigoriev I.V."/>
        </authorList>
    </citation>
    <scope>NUCLEOTIDE SEQUENCE [LARGE SCALE GENOMIC DNA]</scope>
    <source>
        <strain evidence="4 5">JEL800</strain>
    </source>
</reference>
<evidence type="ECO:0000256" key="2">
    <source>
        <dbReference type="ARBA" id="ARBA00022603"/>
    </source>
</evidence>
<evidence type="ECO:0008006" key="6">
    <source>
        <dbReference type="Google" id="ProtNLM"/>
    </source>
</evidence>
<dbReference type="InterPro" id="IPR029063">
    <property type="entry name" value="SAM-dependent_MTases_sf"/>
</dbReference>
<sequence>DFSSKAFWDSRFQQEEHFEWLAAADVLTDKVASALQQQDPLKARILHIGSGTSTLSNSLRTRLVPSLISNPRNIVNLDYSELAIERGRQLELQEFGSIEMSYTVADLLNYSSLEASLHKIFDMPLLVNLVVEKSCADAISCGPDITTQVTQPENIITVAPTVALALHLSRITKSGSKWIALSYSKYRFDFLNPDS</sequence>
<dbReference type="Proteomes" id="UP000193642">
    <property type="component" value="Unassembled WGS sequence"/>
</dbReference>
<dbReference type="GO" id="GO:0008168">
    <property type="term" value="F:methyltransferase activity"/>
    <property type="evidence" value="ECO:0007669"/>
    <property type="project" value="UniProtKB-KW"/>
</dbReference>
<gene>
    <name evidence="4" type="ORF">BCR33DRAFT_644037</name>
</gene>
<dbReference type="OrthoDB" id="411785at2759"/>
<comment type="similarity">
    <text evidence="1">Belongs to the methyltransferase superfamily.</text>
</comment>
<dbReference type="AlphaFoldDB" id="A0A1Y2CWC4"/>
<protein>
    <recommendedName>
        <fullName evidence="6">Methyltransferase domain-containing protein</fullName>
    </recommendedName>
</protein>
<feature type="non-terminal residue" evidence="4">
    <location>
        <position position="195"/>
    </location>
</feature>
<keyword evidence="3" id="KW-0808">Transferase</keyword>
<keyword evidence="5" id="KW-1185">Reference proteome</keyword>
<keyword evidence="2" id="KW-0489">Methyltransferase</keyword>
<dbReference type="PANTHER" id="PTHR12176">
    <property type="entry name" value="SAM-DEPENDENT METHYLTRANSFERASE SUPERFAMILY PROTEIN"/>
    <property type="match status" value="1"/>
</dbReference>
<comment type="caution">
    <text evidence="4">The sequence shown here is derived from an EMBL/GenBank/DDBJ whole genome shotgun (WGS) entry which is preliminary data.</text>
</comment>
<dbReference type="GO" id="GO:0032259">
    <property type="term" value="P:methylation"/>
    <property type="evidence" value="ECO:0007669"/>
    <property type="project" value="UniProtKB-KW"/>
</dbReference>
<dbReference type="SUPFAM" id="SSF53335">
    <property type="entry name" value="S-adenosyl-L-methionine-dependent methyltransferases"/>
    <property type="match status" value="1"/>
</dbReference>
<name>A0A1Y2CWC4_9FUNG</name>
<dbReference type="Gene3D" id="3.40.50.150">
    <property type="entry name" value="Vaccinia Virus protein VP39"/>
    <property type="match status" value="1"/>
</dbReference>
<evidence type="ECO:0000313" key="5">
    <source>
        <dbReference type="Proteomes" id="UP000193642"/>
    </source>
</evidence>
<dbReference type="EMBL" id="MCGO01000005">
    <property type="protein sequence ID" value="ORY51328.1"/>
    <property type="molecule type" value="Genomic_DNA"/>
</dbReference>